<accession>A0A1D8CY49</accession>
<dbReference type="EMBL" id="CP017305">
    <property type="protein sequence ID" value="AOS83846.1"/>
    <property type="molecule type" value="Genomic_DNA"/>
</dbReference>
<dbReference type="GO" id="GO:0003841">
    <property type="term" value="F:1-acylglycerol-3-phosphate O-acyltransferase activity"/>
    <property type="evidence" value="ECO:0007669"/>
    <property type="project" value="TreeGrafter"/>
</dbReference>
<dbReference type="Proteomes" id="UP000095185">
    <property type="component" value="Chromosome"/>
</dbReference>
<sequence>MNRIVDLFRRPLPHLTAGKALLLRLLMAPNLILVEVEGAEELRKTGSSPCIYAFNHNNVFESLFVPVMLIWLLGGERVSFVIDWMFGRLPVVGWLMKQIDPVYVWHKRSTLPFLERRRVKAASSSSRDECVRRLRAGVSIGIFPEGTRNGDPFRLLRARPGIGYIALESGAPVIPVGIEFVAARRRGRMPVIGKIALRFGEPMRFERHRASVAAPDADRAHRRRVAGEIADEVMLAISSLCGKSYSYTESEPEPILTLKPSMEALCPS</sequence>
<dbReference type="InterPro" id="IPR002123">
    <property type="entry name" value="Plipid/glycerol_acylTrfase"/>
</dbReference>
<feature type="domain" description="Phospholipid/glycerol acyltransferase" evidence="4">
    <location>
        <begin position="50"/>
        <end position="181"/>
    </location>
</feature>
<dbReference type="Pfam" id="PF01553">
    <property type="entry name" value="Acyltransferase"/>
    <property type="match status" value="1"/>
</dbReference>
<evidence type="ECO:0000256" key="3">
    <source>
        <dbReference type="ARBA" id="ARBA00023315"/>
    </source>
</evidence>
<dbReference type="GO" id="GO:0006654">
    <property type="term" value="P:phosphatidic acid biosynthetic process"/>
    <property type="evidence" value="ECO:0007669"/>
    <property type="project" value="TreeGrafter"/>
</dbReference>
<dbReference type="CDD" id="cd07989">
    <property type="entry name" value="LPLAT_AGPAT-like"/>
    <property type="match status" value="1"/>
</dbReference>
<evidence type="ECO:0000259" key="4">
    <source>
        <dbReference type="SMART" id="SM00563"/>
    </source>
</evidence>
<evidence type="ECO:0000313" key="5">
    <source>
        <dbReference type="EMBL" id="AOS83846.1"/>
    </source>
</evidence>
<dbReference type="KEGG" id="clz:BIU88_06590"/>
<name>A0A1D8CY49_CHLLM</name>
<keyword evidence="3 5" id="KW-0012">Acyltransferase</keyword>
<dbReference type="PANTHER" id="PTHR10434">
    <property type="entry name" value="1-ACYL-SN-GLYCEROL-3-PHOSPHATE ACYLTRANSFERASE"/>
    <property type="match status" value="1"/>
</dbReference>
<protein>
    <submittedName>
        <fullName evidence="5">Glycerol acyltransferase</fullName>
    </submittedName>
</protein>
<dbReference type="SUPFAM" id="SSF69593">
    <property type="entry name" value="Glycerol-3-phosphate (1)-acyltransferase"/>
    <property type="match status" value="1"/>
</dbReference>
<evidence type="ECO:0000256" key="1">
    <source>
        <dbReference type="ARBA" id="ARBA00005189"/>
    </source>
</evidence>
<dbReference type="PANTHER" id="PTHR10434:SF11">
    <property type="entry name" value="1-ACYL-SN-GLYCEROL-3-PHOSPHATE ACYLTRANSFERASE"/>
    <property type="match status" value="1"/>
</dbReference>
<organism evidence="5 6">
    <name type="scientific">Chlorobaculum limnaeum</name>
    <dbReference type="NCBI Taxonomy" id="274537"/>
    <lineage>
        <taxon>Bacteria</taxon>
        <taxon>Pseudomonadati</taxon>
        <taxon>Chlorobiota</taxon>
        <taxon>Chlorobiia</taxon>
        <taxon>Chlorobiales</taxon>
        <taxon>Chlorobiaceae</taxon>
        <taxon>Chlorobaculum</taxon>
    </lineage>
</organism>
<reference evidence="5" key="1">
    <citation type="submission" date="2016-09" db="EMBL/GenBank/DDBJ databases">
        <title>Genome sequence of Chlorobaculum limnaeum.</title>
        <authorList>
            <person name="Liu Z."/>
            <person name="Tank M."/>
            <person name="Bryant D.A."/>
        </authorList>
    </citation>
    <scope>NUCLEOTIDE SEQUENCE [LARGE SCALE GENOMIC DNA]</scope>
    <source>
        <strain evidence="5">DSM 1677</strain>
    </source>
</reference>
<dbReference type="STRING" id="274537.BIU88_06590"/>
<gene>
    <name evidence="5" type="ORF">BIU88_06590</name>
</gene>
<dbReference type="RefSeq" id="WP_069809782.1">
    <property type="nucleotide sequence ID" value="NZ_CP017305.1"/>
</dbReference>
<dbReference type="SMART" id="SM00563">
    <property type="entry name" value="PlsC"/>
    <property type="match status" value="1"/>
</dbReference>
<evidence type="ECO:0000313" key="6">
    <source>
        <dbReference type="Proteomes" id="UP000095185"/>
    </source>
</evidence>
<evidence type="ECO:0000256" key="2">
    <source>
        <dbReference type="ARBA" id="ARBA00022679"/>
    </source>
</evidence>
<keyword evidence="2" id="KW-0808">Transferase</keyword>
<comment type="pathway">
    <text evidence="1">Lipid metabolism.</text>
</comment>
<dbReference type="AlphaFoldDB" id="A0A1D8CY49"/>
<keyword evidence="6" id="KW-1185">Reference proteome</keyword>
<dbReference type="OrthoDB" id="9803035at2"/>
<proteinExistence type="predicted"/>